<dbReference type="InterPro" id="IPR000994">
    <property type="entry name" value="Pept_M24"/>
</dbReference>
<reference evidence="2" key="1">
    <citation type="journal article" date="2015" name="Nature">
        <title>Complex archaea that bridge the gap between prokaryotes and eukaryotes.</title>
        <authorList>
            <person name="Spang A."/>
            <person name="Saw J.H."/>
            <person name="Jorgensen S.L."/>
            <person name="Zaremba-Niedzwiedzka K."/>
            <person name="Martijn J."/>
            <person name="Lind A.E."/>
            <person name="van Eijk R."/>
            <person name="Schleper C."/>
            <person name="Guy L."/>
            <person name="Ettema T.J."/>
        </authorList>
    </citation>
    <scope>NUCLEOTIDE SEQUENCE</scope>
</reference>
<protein>
    <recommendedName>
        <fullName evidence="1">Peptidase M24 domain-containing protein</fullName>
    </recommendedName>
</protein>
<dbReference type="SUPFAM" id="SSF55920">
    <property type="entry name" value="Creatinase/aminopeptidase"/>
    <property type="match status" value="1"/>
</dbReference>
<dbReference type="InterPro" id="IPR036005">
    <property type="entry name" value="Creatinase/aminopeptidase-like"/>
</dbReference>
<organism evidence="2">
    <name type="scientific">marine sediment metagenome</name>
    <dbReference type="NCBI Taxonomy" id="412755"/>
    <lineage>
        <taxon>unclassified sequences</taxon>
        <taxon>metagenomes</taxon>
        <taxon>ecological metagenomes</taxon>
    </lineage>
</organism>
<evidence type="ECO:0000313" key="2">
    <source>
        <dbReference type="EMBL" id="KKO12349.1"/>
    </source>
</evidence>
<feature type="domain" description="Peptidase M24" evidence="1">
    <location>
        <begin position="227"/>
        <end position="427"/>
    </location>
</feature>
<name>A0A0F9Z556_9ZZZZ</name>
<accession>A0A0F9Z556</accession>
<dbReference type="Pfam" id="PF00557">
    <property type="entry name" value="Peptidase_M24"/>
    <property type="match status" value="1"/>
</dbReference>
<sequence length="461" mass="51193">MKSVSPLSAFLFTLAFFALPHGPAQAQPPISVPASIPAHVHPLPSLRDQAVEQQAWLEARLDRVLPALMSEYGVDMWILSMREYAEDPVFWSITSPTSFAARRRSIYVFTRQPDGSVERLALGGGSQGDVFEAYRSTRPAPTQDTGELVGDEQWQLLRELIEDRDPANIALNIDPDWAFSDGLHAGERDVLEEALGPYLDRVVREPRLALNYIALRLPEMMPRYRQIMETVHAVISEAFSSAVITPGETTTEDVIWWLRQRVQGLGYQVWFQPSVDVTRQGGGRISGATVIQPGDLLWTDFGVVAMNLHTDTQHLGYVLKPGETEAPAGLQACLADSNRMQELLLEEMEPGRTGNEILASTLARISAEGITGTVYTHPIGDHGHGAGPLIGRWDGQEGVPVRGDAVLLPSTWHSIELQATRAIPEWGGELANCRQEEEAYLDADGQRHWVFRRQEAFHLVR</sequence>
<dbReference type="AlphaFoldDB" id="A0A0F9Z556"/>
<dbReference type="Gene3D" id="3.90.230.10">
    <property type="entry name" value="Creatinase/methionine aminopeptidase superfamily"/>
    <property type="match status" value="1"/>
</dbReference>
<proteinExistence type="predicted"/>
<evidence type="ECO:0000259" key="1">
    <source>
        <dbReference type="Pfam" id="PF00557"/>
    </source>
</evidence>
<gene>
    <name evidence="2" type="ORF">LCGC14_0003590</name>
</gene>
<comment type="caution">
    <text evidence="2">The sequence shown here is derived from an EMBL/GenBank/DDBJ whole genome shotgun (WGS) entry which is preliminary data.</text>
</comment>
<dbReference type="EMBL" id="LAZR01000001">
    <property type="protein sequence ID" value="KKO12349.1"/>
    <property type="molecule type" value="Genomic_DNA"/>
</dbReference>